<evidence type="ECO:0000259" key="6">
    <source>
        <dbReference type="PROSITE" id="PS50262"/>
    </source>
</evidence>
<dbReference type="Proteomes" id="UP000663832">
    <property type="component" value="Unassembled WGS sequence"/>
</dbReference>
<keyword evidence="3 5" id="KW-1133">Transmembrane helix</keyword>
<feature type="domain" description="G-protein coupled receptors family 1 profile" evidence="6">
    <location>
        <begin position="44"/>
        <end position="340"/>
    </location>
</feature>
<comment type="caution">
    <text evidence="7">The sequence shown here is derived from an EMBL/GenBank/DDBJ whole genome shotgun (WGS) entry which is preliminary data.</text>
</comment>
<dbReference type="EMBL" id="CAJNOM010000056">
    <property type="protein sequence ID" value="CAF0940475.1"/>
    <property type="molecule type" value="Genomic_DNA"/>
</dbReference>
<gene>
    <name evidence="7" type="ORF">QVE165_LOCUS11625</name>
</gene>
<keyword evidence="2 5" id="KW-0812">Transmembrane</keyword>
<evidence type="ECO:0000256" key="5">
    <source>
        <dbReference type="SAM" id="Phobius"/>
    </source>
</evidence>
<proteinExistence type="predicted"/>
<protein>
    <recommendedName>
        <fullName evidence="6">G-protein coupled receptors family 1 profile domain-containing protein</fullName>
    </recommendedName>
</protein>
<feature type="transmembrane region" description="Helical" evidence="5">
    <location>
        <begin position="278"/>
        <end position="301"/>
    </location>
</feature>
<organism evidence="7 8">
    <name type="scientific">Adineta steineri</name>
    <dbReference type="NCBI Taxonomy" id="433720"/>
    <lineage>
        <taxon>Eukaryota</taxon>
        <taxon>Metazoa</taxon>
        <taxon>Spiralia</taxon>
        <taxon>Gnathifera</taxon>
        <taxon>Rotifera</taxon>
        <taxon>Eurotatoria</taxon>
        <taxon>Bdelloidea</taxon>
        <taxon>Adinetida</taxon>
        <taxon>Adinetidae</taxon>
        <taxon>Adineta</taxon>
    </lineage>
</organism>
<evidence type="ECO:0000313" key="8">
    <source>
        <dbReference type="Proteomes" id="UP000663832"/>
    </source>
</evidence>
<dbReference type="Gene3D" id="1.20.1070.10">
    <property type="entry name" value="Rhodopsin 7-helix transmembrane proteins"/>
    <property type="match status" value="1"/>
</dbReference>
<accession>A0A814CGC7</accession>
<dbReference type="OrthoDB" id="9983318at2759"/>
<feature type="transmembrane region" description="Helical" evidence="5">
    <location>
        <begin position="316"/>
        <end position="342"/>
    </location>
</feature>
<keyword evidence="4 5" id="KW-0472">Membrane</keyword>
<keyword evidence="8" id="KW-1185">Reference proteome</keyword>
<reference evidence="7" key="1">
    <citation type="submission" date="2021-02" db="EMBL/GenBank/DDBJ databases">
        <authorList>
            <person name="Nowell W R."/>
        </authorList>
    </citation>
    <scope>NUCLEOTIDE SEQUENCE</scope>
</reference>
<name>A0A814CGC7_9BILA</name>
<evidence type="ECO:0000256" key="2">
    <source>
        <dbReference type="ARBA" id="ARBA00022692"/>
    </source>
</evidence>
<dbReference type="InterPro" id="IPR052954">
    <property type="entry name" value="GPCR-Ligand_Int"/>
</dbReference>
<feature type="transmembrane region" description="Helical" evidence="5">
    <location>
        <begin position="32"/>
        <end position="52"/>
    </location>
</feature>
<dbReference type="GO" id="GO:0016020">
    <property type="term" value="C:membrane"/>
    <property type="evidence" value="ECO:0007669"/>
    <property type="project" value="UniProtKB-SubCell"/>
</dbReference>
<dbReference type="PROSITE" id="PS50262">
    <property type="entry name" value="G_PROTEIN_RECEP_F1_2"/>
    <property type="match status" value="1"/>
</dbReference>
<evidence type="ECO:0000313" key="7">
    <source>
        <dbReference type="EMBL" id="CAF0940475.1"/>
    </source>
</evidence>
<dbReference type="GO" id="GO:0004930">
    <property type="term" value="F:G protein-coupled receptor activity"/>
    <property type="evidence" value="ECO:0007669"/>
    <property type="project" value="InterPro"/>
</dbReference>
<sequence>MASTNNDTNSTKIIPSMTSVDYGLLANRIGTLIYSIIYLLGFVGNTLALITFSSRRMCQISSSIFLLALSISDSLALVTSLWHFLADAFQIYLQNYSALACRCRMFFAYVFMDLSSWCIAGLAFDRYLRTRLPLGSKTLCTPRNASITILIFFFALCGINGHYFSPGIGQERGGNRTQAHCLENRLEYPRYYYFYKIIWPKIDMAIFCFLPACIMILCNVNIIYLVKRQRHTLEHTNNDSQDIIKTPIPIYQTLSGSSSIKKPPANTHRKALERQMSLMMAACVIVFLCTTVPVTICLLLLERTIMKNPYFGRDNALFIFIFRIVRTLMNIHFGCNFYLYCLTSRIFRAEFMIALRCRRTISLSNPEQSTSMMLHKIDDI</sequence>
<dbReference type="InterPro" id="IPR017452">
    <property type="entry name" value="GPCR_Rhodpsn_7TM"/>
</dbReference>
<feature type="transmembrane region" description="Helical" evidence="5">
    <location>
        <begin position="145"/>
        <end position="164"/>
    </location>
</feature>
<feature type="transmembrane region" description="Helical" evidence="5">
    <location>
        <begin position="204"/>
        <end position="226"/>
    </location>
</feature>
<dbReference type="PANTHER" id="PTHR46641:SF2">
    <property type="entry name" value="FMRFAMIDE RECEPTOR"/>
    <property type="match status" value="1"/>
</dbReference>
<dbReference type="CDD" id="cd14978">
    <property type="entry name" value="7tmA_FMRFamide_R-like"/>
    <property type="match status" value="1"/>
</dbReference>
<evidence type="ECO:0000256" key="1">
    <source>
        <dbReference type="ARBA" id="ARBA00004370"/>
    </source>
</evidence>
<evidence type="ECO:0000256" key="4">
    <source>
        <dbReference type="ARBA" id="ARBA00023136"/>
    </source>
</evidence>
<evidence type="ECO:0000256" key="3">
    <source>
        <dbReference type="ARBA" id="ARBA00022989"/>
    </source>
</evidence>
<dbReference type="Pfam" id="PF00001">
    <property type="entry name" value="7tm_1"/>
    <property type="match status" value="1"/>
</dbReference>
<feature type="transmembrane region" description="Helical" evidence="5">
    <location>
        <begin position="64"/>
        <end position="85"/>
    </location>
</feature>
<feature type="transmembrane region" description="Helical" evidence="5">
    <location>
        <begin position="105"/>
        <end position="124"/>
    </location>
</feature>
<dbReference type="PANTHER" id="PTHR46641">
    <property type="entry name" value="FMRFAMIDE RECEPTOR-RELATED"/>
    <property type="match status" value="1"/>
</dbReference>
<dbReference type="SUPFAM" id="SSF81321">
    <property type="entry name" value="Family A G protein-coupled receptor-like"/>
    <property type="match status" value="1"/>
</dbReference>
<comment type="subcellular location">
    <subcellularLocation>
        <location evidence="1">Membrane</location>
    </subcellularLocation>
</comment>
<dbReference type="PRINTS" id="PR00237">
    <property type="entry name" value="GPCRRHODOPSN"/>
</dbReference>
<dbReference type="InterPro" id="IPR000276">
    <property type="entry name" value="GPCR_Rhodpsn"/>
</dbReference>
<dbReference type="AlphaFoldDB" id="A0A814CGC7"/>